<gene>
    <name evidence="3" type="ORF">BDV25DRAFT_136743</name>
</gene>
<accession>A0A5N6U4X5</accession>
<evidence type="ECO:0000313" key="3">
    <source>
        <dbReference type="EMBL" id="KAE8153624.1"/>
    </source>
</evidence>
<feature type="domain" description="Azaphilone pigments biosynthesis cluster protein L N-terminal" evidence="2">
    <location>
        <begin position="1"/>
        <end position="164"/>
    </location>
</feature>
<feature type="region of interest" description="Disordered" evidence="1">
    <location>
        <begin position="187"/>
        <end position="227"/>
    </location>
</feature>
<reference evidence="3 4" key="1">
    <citation type="submission" date="2019-04" db="EMBL/GenBank/DDBJ databases">
        <title>Friends and foes A comparative genomics study of 23 Aspergillus species from section Flavi.</title>
        <authorList>
            <consortium name="DOE Joint Genome Institute"/>
            <person name="Kjaerbolling I."/>
            <person name="Vesth T."/>
            <person name="Frisvad J.C."/>
            <person name="Nybo J.L."/>
            <person name="Theobald S."/>
            <person name="Kildgaard S."/>
            <person name="Isbrandt T."/>
            <person name="Kuo A."/>
            <person name="Sato A."/>
            <person name="Lyhne E.K."/>
            <person name="Kogle M.E."/>
            <person name="Wiebenga A."/>
            <person name="Kun R.S."/>
            <person name="Lubbers R.J."/>
            <person name="Makela M.R."/>
            <person name="Barry K."/>
            <person name="Chovatia M."/>
            <person name="Clum A."/>
            <person name="Daum C."/>
            <person name="Haridas S."/>
            <person name="He G."/>
            <person name="LaButti K."/>
            <person name="Lipzen A."/>
            <person name="Mondo S."/>
            <person name="Riley R."/>
            <person name="Salamov A."/>
            <person name="Simmons B.A."/>
            <person name="Magnuson J.K."/>
            <person name="Henrissat B."/>
            <person name="Mortensen U.H."/>
            <person name="Larsen T.O."/>
            <person name="Devries R.P."/>
            <person name="Grigoriev I.V."/>
            <person name="Machida M."/>
            <person name="Baker S.E."/>
            <person name="Andersen M.R."/>
        </authorList>
    </citation>
    <scope>NUCLEOTIDE SEQUENCE [LARGE SCALE GENOMIC DNA]</scope>
    <source>
        <strain evidence="3 4">IBT 18842</strain>
    </source>
</reference>
<feature type="compositionally biased region" description="Low complexity" evidence="1">
    <location>
        <begin position="206"/>
        <end position="215"/>
    </location>
</feature>
<dbReference type="AlphaFoldDB" id="A0A5N6U4X5"/>
<organism evidence="3 4">
    <name type="scientific">Aspergillus avenaceus</name>
    <dbReference type="NCBI Taxonomy" id="36643"/>
    <lineage>
        <taxon>Eukaryota</taxon>
        <taxon>Fungi</taxon>
        <taxon>Dikarya</taxon>
        <taxon>Ascomycota</taxon>
        <taxon>Pezizomycotina</taxon>
        <taxon>Eurotiomycetes</taxon>
        <taxon>Eurotiomycetidae</taxon>
        <taxon>Eurotiales</taxon>
        <taxon>Aspergillaceae</taxon>
        <taxon>Aspergillus</taxon>
        <taxon>Aspergillus subgen. Circumdati</taxon>
    </lineage>
</organism>
<evidence type="ECO:0000313" key="4">
    <source>
        <dbReference type="Proteomes" id="UP000325780"/>
    </source>
</evidence>
<name>A0A5N6U4X5_ASPAV</name>
<dbReference type="OrthoDB" id="432483at2759"/>
<sequence length="361" mass="39017">MDPLSVTAGVIGIAATTLHSISRVESAISNIKHAPEAISSVRSELQSVCTIVATLQRTCQDPALINDDLKSILQGVPINATLQNCAKICDEFHTALTKWTKHSTEERLHWLDRLRTGYVEKSTIREFIAEVGSCKVTISLVLDTAIFLNACRASPHTTTGFDDMENKLKAVQNDAESLICRHHSAPGAHVPGTDGGQQQHGFAGDTSTSQTTGQGVQFQNQKDTAEYPRRTVEKSNLQQIYDNIRTAGDATIGKFDVSDDTCVNQQFTNITTERGGRAVIGVGRIGPGRNVGPHDPSVNKRVVGQSGAHVSTATSEELGMLSQHPCCHLVLLVALPLATRIPRLDVDSDIKLMRDVILVVV</sequence>
<evidence type="ECO:0000259" key="2">
    <source>
        <dbReference type="Pfam" id="PF17111"/>
    </source>
</evidence>
<proteinExistence type="predicted"/>
<protein>
    <recommendedName>
        <fullName evidence="2">Azaphilone pigments biosynthesis cluster protein L N-terminal domain-containing protein</fullName>
    </recommendedName>
</protein>
<keyword evidence="4" id="KW-1185">Reference proteome</keyword>
<dbReference type="EMBL" id="ML742037">
    <property type="protein sequence ID" value="KAE8153624.1"/>
    <property type="molecule type" value="Genomic_DNA"/>
</dbReference>
<evidence type="ECO:0000256" key="1">
    <source>
        <dbReference type="SAM" id="MobiDB-lite"/>
    </source>
</evidence>
<dbReference type="Pfam" id="PF17111">
    <property type="entry name" value="PigL_N"/>
    <property type="match status" value="1"/>
</dbReference>
<dbReference type="Proteomes" id="UP000325780">
    <property type="component" value="Unassembled WGS sequence"/>
</dbReference>
<dbReference type="InterPro" id="IPR031348">
    <property type="entry name" value="PigL_N"/>
</dbReference>